<evidence type="ECO:0000313" key="3">
    <source>
        <dbReference type="Proteomes" id="UP000256862"/>
    </source>
</evidence>
<dbReference type="Proteomes" id="UP000256862">
    <property type="component" value="Chromosome CO2235"/>
</dbReference>
<dbReference type="Proteomes" id="UP000623307">
    <property type="component" value="Chromosome 2"/>
</dbReference>
<dbReference type="EMBL" id="OGUS01000131">
    <property type="protein sequence ID" value="SPC17399.1"/>
    <property type="molecule type" value="Genomic_DNA"/>
</dbReference>
<keyword evidence="4" id="KW-1185">Reference proteome</keyword>
<accession>A0A976GBE0</accession>
<protein>
    <submittedName>
        <fullName evidence="2">Uncharacterized protein</fullName>
    </submittedName>
</protein>
<dbReference type="OrthoDB" id="6696432at2"/>
<reference evidence="2 3" key="1">
    <citation type="submission" date="2018-01" db="EMBL/GenBank/DDBJ databases">
        <authorList>
            <person name="Clerissi C."/>
        </authorList>
    </citation>
    <scope>NUCLEOTIDE SEQUENCE [LARGE SCALE GENOMIC DNA]</scope>
    <source>
        <strain evidence="2">Cupriavidus oxalaticus LMG 2235</strain>
    </source>
</reference>
<dbReference type="GeneID" id="303491528"/>
<dbReference type="AlphaFoldDB" id="A0A976GBE0"/>
<evidence type="ECO:0000313" key="1">
    <source>
        <dbReference type="EMBL" id="QRQ95428.1"/>
    </source>
</evidence>
<gene>
    <name evidence="2" type="ORF">CO2235_90273</name>
    <name evidence="1" type="ORF">JTE92_18410</name>
</gene>
<dbReference type="RefSeq" id="WP_063238574.1">
    <property type="nucleotide sequence ID" value="NZ_CP069810.1"/>
</dbReference>
<name>A0A976GBE0_9BURK</name>
<proteinExistence type="predicted"/>
<evidence type="ECO:0000313" key="4">
    <source>
        <dbReference type="Proteomes" id="UP000623307"/>
    </source>
</evidence>
<organism evidence="2 3">
    <name type="scientific">Cupriavidus oxalaticus</name>
    <dbReference type="NCBI Taxonomy" id="96344"/>
    <lineage>
        <taxon>Bacteria</taxon>
        <taxon>Pseudomonadati</taxon>
        <taxon>Pseudomonadota</taxon>
        <taxon>Betaproteobacteria</taxon>
        <taxon>Burkholderiales</taxon>
        <taxon>Burkholderiaceae</taxon>
        <taxon>Cupriavidus</taxon>
    </lineage>
</organism>
<reference evidence="1 4" key="2">
    <citation type="submission" date="2021-02" db="EMBL/GenBank/DDBJ databases">
        <title>Complete Genome Sequence of Cupriavidus oxalaticus Strain Ox1, a Soil Oxalate-Degrading Species.</title>
        <authorList>
            <person name="Palmieri F."/>
            <person name="Udriet P."/>
            <person name="Deuasquier M."/>
            <person name="Beaudoing E."/>
            <person name="Johnson S.L."/>
            <person name="Davenport K.W."/>
            <person name="Chain P.S."/>
            <person name="Bindschedler S."/>
            <person name="Junier P."/>
        </authorList>
    </citation>
    <scope>NUCLEOTIDE SEQUENCE [LARGE SCALE GENOMIC DNA]</scope>
    <source>
        <strain evidence="1 4">Ox1</strain>
    </source>
</reference>
<evidence type="ECO:0000313" key="2">
    <source>
        <dbReference type="EMBL" id="SPC17399.1"/>
    </source>
</evidence>
<dbReference type="EMBL" id="CP069812">
    <property type="protein sequence ID" value="QRQ95428.1"/>
    <property type="molecule type" value="Genomic_DNA"/>
</dbReference>
<sequence>MAVKMYSSYAAGGGHPVMSGVSGALIALLDACLKDGYGLKTVDSIVVAGGVATLTINAGHSFEIGSTALISGATPIGLNGDKKVLTASTTQVTFDAAGISDQTATGTITAKVSPLGWLKPFSGTNLAAYTSAAPDSYGMYLRVDDTGTIDGRVVGYESMTDVNTGTGAFPTVAQLSGGMYAGKSYQGNSTARNWILVGDERFFYLWVETNALAAGLMWGFGDLLGYNPGDLWGAALCGQNASQVNYTGQYSSECLSYSSNISQYYMPRAAYGQPGALKVQRLGGMFWNTQAASGASQYSASMLKFPNNADNALLITPVYLVVAGQGQRGRLPGFFHTPQDLTVSGINHRDRYSSMPDLPGRIGMMLRHGGPGFAASCYSMLDITGPWR</sequence>